<organism evidence="1 2">
    <name type="scientific">candidate division MSBL1 archaeon SCGC-AAA259I07</name>
    <dbReference type="NCBI Taxonomy" id="1698266"/>
    <lineage>
        <taxon>Archaea</taxon>
        <taxon>Methanobacteriati</taxon>
        <taxon>Methanobacteriota</taxon>
        <taxon>candidate division MSBL1</taxon>
    </lineage>
</organism>
<gene>
    <name evidence="1" type="ORF">AKJ36_02395</name>
</gene>
<keyword evidence="2" id="KW-1185">Reference proteome</keyword>
<protein>
    <submittedName>
        <fullName evidence="1">Uncharacterized protein</fullName>
    </submittedName>
</protein>
<reference evidence="1 2" key="1">
    <citation type="journal article" date="2016" name="Sci. Rep.">
        <title>Metabolic traits of an uncultured archaeal lineage -MSBL1- from brine pools of the Red Sea.</title>
        <authorList>
            <person name="Mwirichia R."/>
            <person name="Alam I."/>
            <person name="Rashid M."/>
            <person name="Vinu M."/>
            <person name="Ba-Alawi W."/>
            <person name="Anthony Kamau A."/>
            <person name="Kamanda Ngugi D."/>
            <person name="Goker M."/>
            <person name="Klenk H.P."/>
            <person name="Bajic V."/>
            <person name="Stingl U."/>
        </authorList>
    </citation>
    <scope>NUCLEOTIDE SEQUENCE [LARGE SCALE GENOMIC DNA]</scope>
    <source>
        <strain evidence="1">SCGC-AAA259I07</strain>
    </source>
</reference>
<accession>A0A133UKN8</accession>
<proteinExistence type="predicted"/>
<sequence length="187" mass="20923">MSEVQIDRRLWTAMKKIVERTENPVYEFAQADRIVLWATPKNKPKSWPDRIEAMRGSVPSCTPAGWWTPQERDSRLITVKRMGNSISPGLVGIDKACQVINGEVHLVESFTAKDISGAGKNKELVKRGWIVNREDPTVELGPINSEFRGLKKKRDTGGFGIRCKLKNWGLEIAPSEFQSEEGGGSTI</sequence>
<dbReference type="EMBL" id="LHXQ01000033">
    <property type="protein sequence ID" value="KXA94700.1"/>
    <property type="molecule type" value="Genomic_DNA"/>
</dbReference>
<comment type="caution">
    <text evidence="1">The sequence shown here is derived from an EMBL/GenBank/DDBJ whole genome shotgun (WGS) entry which is preliminary data.</text>
</comment>
<evidence type="ECO:0000313" key="1">
    <source>
        <dbReference type="EMBL" id="KXA94700.1"/>
    </source>
</evidence>
<name>A0A133UKN8_9EURY</name>
<dbReference type="AlphaFoldDB" id="A0A133UKN8"/>
<evidence type="ECO:0000313" key="2">
    <source>
        <dbReference type="Proteomes" id="UP000070155"/>
    </source>
</evidence>
<dbReference type="Proteomes" id="UP000070155">
    <property type="component" value="Unassembled WGS sequence"/>
</dbReference>